<dbReference type="InterPro" id="IPR027040">
    <property type="entry name" value="PSMD4"/>
</dbReference>
<dbReference type="InterPro" id="IPR036465">
    <property type="entry name" value="vWFA_dom_sf"/>
</dbReference>
<dbReference type="SUPFAM" id="SSF53300">
    <property type="entry name" value="vWA-like"/>
    <property type="match status" value="1"/>
</dbReference>
<evidence type="ECO:0000256" key="1">
    <source>
        <dbReference type="ARBA" id="ARBA00005574"/>
    </source>
</evidence>
<evidence type="ECO:0000256" key="3">
    <source>
        <dbReference type="ARBA" id="ARBA00022942"/>
    </source>
</evidence>
<evidence type="ECO:0000313" key="7">
    <source>
        <dbReference type="Proteomes" id="UP000078046"/>
    </source>
</evidence>
<dbReference type="PANTHER" id="PTHR10223">
    <property type="entry name" value="26S PROTEASOME NON-ATPASE REGULATORY SUBUNIT 4"/>
    <property type="match status" value="1"/>
</dbReference>
<evidence type="ECO:0000256" key="2">
    <source>
        <dbReference type="ARBA" id="ARBA00014934"/>
    </source>
</evidence>
<dbReference type="InterPro" id="IPR002035">
    <property type="entry name" value="VWF_A"/>
</dbReference>
<dbReference type="EMBL" id="LWCA01000569">
    <property type="protein sequence ID" value="OAF67811.1"/>
    <property type="molecule type" value="Genomic_DNA"/>
</dbReference>
<name>A0A177B2H1_9BILA</name>
<comment type="caution">
    <text evidence="6">The sequence shown here is derived from an EMBL/GenBank/DDBJ whole genome shotgun (WGS) entry which is preliminary data.</text>
</comment>
<dbReference type="SMART" id="SM00726">
    <property type="entry name" value="UIM"/>
    <property type="match status" value="2"/>
</dbReference>
<dbReference type="GO" id="GO:0008540">
    <property type="term" value="C:proteasome regulatory particle, base subcomplex"/>
    <property type="evidence" value="ECO:0007669"/>
    <property type="project" value="TreeGrafter"/>
</dbReference>
<dbReference type="GO" id="GO:0005829">
    <property type="term" value="C:cytosol"/>
    <property type="evidence" value="ECO:0007669"/>
    <property type="project" value="TreeGrafter"/>
</dbReference>
<dbReference type="Gene3D" id="3.40.50.410">
    <property type="entry name" value="von Willebrand factor, type A domain"/>
    <property type="match status" value="1"/>
</dbReference>
<dbReference type="Gene3D" id="1.10.287.3990">
    <property type="match status" value="1"/>
</dbReference>
<dbReference type="InterPro" id="IPR003903">
    <property type="entry name" value="UIM_dom"/>
</dbReference>
<feature type="region of interest" description="Disordered" evidence="4">
    <location>
        <begin position="224"/>
        <end position="250"/>
    </location>
</feature>
<dbReference type="GO" id="GO:0031593">
    <property type="term" value="F:polyubiquitin modification-dependent protein binding"/>
    <property type="evidence" value="ECO:0007669"/>
    <property type="project" value="TreeGrafter"/>
</dbReference>
<dbReference type="Pfam" id="PF13519">
    <property type="entry name" value="VWA_2"/>
    <property type="match status" value="1"/>
</dbReference>
<dbReference type="AlphaFoldDB" id="A0A177B2H1"/>
<proteinExistence type="inferred from homology"/>
<sequence>MTLESTVICLDTSDYLRNGDFTPNRMAAQIDASMMLCQSKMNGNPENNIGLLTMKPNVIMTLTTDINIIISQLDMLKISEEKQKFDIALRTAHLVLKHRTSTKHKMRIIAFVASPIECTNKELRDLAKKFRKEKVDVDVVNFGEEELNKSKLEIFIDAINGKSGTGSNLVNVSRGSVLIDQIKNSAMLNDSSIMSSSNFEFGVDPSIDPELALALKMSMQDHQTDTVQSGGTSDLNAITNSTSNDHQAGNTESVLLNPESLDIESMSDEQQLIYALQLSLKDSQKSIDSMEIDTISTPQTSTV</sequence>
<organism evidence="6 7">
    <name type="scientific">Intoshia linei</name>
    <dbReference type="NCBI Taxonomy" id="1819745"/>
    <lineage>
        <taxon>Eukaryota</taxon>
        <taxon>Metazoa</taxon>
        <taxon>Spiralia</taxon>
        <taxon>Lophotrochozoa</taxon>
        <taxon>Mesozoa</taxon>
        <taxon>Orthonectida</taxon>
        <taxon>Rhopaluridae</taxon>
        <taxon>Intoshia</taxon>
    </lineage>
</organism>
<gene>
    <name evidence="6" type="ORF">A3Q56_04450</name>
</gene>
<evidence type="ECO:0000313" key="6">
    <source>
        <dbReference type="EMBL" id="OAF67811.1"/>
    </source>
</evidence>
<evidence type="ECO:0000259" key="5">
    <source>
        <dbReference type="Pfam" id="PF13519"/>
    </source>
</evidence>
<keyword evidence="7" id="KW-1185">Reference proteome</keyword>
<dbReference type="GO" id="GO:0005634">
    <property type="term" value="C:nucleus"/>
    <property type="evidence" value="ECO:0007669"/>
    <property type="project" value="TreeGrafter"/>
</dbReference>
<dbReference type="OrthoDB" id="1731724at2759"/>
<protein>
    <recommendedName>
        <fullName evidence="2">26S proteasome non-ATPase regulatory subunit 4</fullName>
    </recommendedName>
</protein>
<dbReference type="PANTHER" id="PTHR10223:SF0">
    <property type="entry name" value="26S PROTEASOME NON-ATPASE REGULATORY SUBUNIT 4"/>
    <property type="match status" value="1"/>
</dbReference>
<comment type="similarity">
    <text evidence="1">Belongs to the proteasome subunit S5A family.</text>
</comment>
<evidence type="ECO:0000256" key="4">
    <source>
        <dbReference type="SAM" id="MobiDB-lite"/>
    </source>
</evidence>
<dbReference type="Proteomes" id="UP000078046">
    <property type="component" value="Unassembled WGS sequence"/>
</dbReference>
<keyword evidence="3 6" id="KW-0647">Proteasome</keyword>
<dbReference type="PROSITE" id="PS50330">
    <property type="entry name" value="UIM"/>
    <property type="match status" value="1"/>
</dbReference>
<dbReference type="FunFam" id="3.40.50.410:FF:000005">
    <property type="entry name" value="26S proteasome non-ATPase regulatory subunit 4"/>
    <property type="match status" value="1"/>
</dbReference>
<accession>A0A177B2H1</accession>
<dbReference type="GO" id="GO:0043161">
    <property type="term" value="P:proteasome-mediated ubiquitin-dependent protein catabolic process"/>
    <property type="evidence" value="ECO:0007669"/>
    <property type="project" value="TreeGrafter"/>
</dbReference>
<feature type="compositionally biased region" description="Polar residues" evidence="4">
    <location>
        <begin position="225"/>
        <end position="250"/>
    </location>
</feature>
<feature type="domain" description="VWFA" evidence="5">
    <location>
        <begin position="6"/>
        <end position="111"/>
    </location>
</feature>
<reference evidence="6 7" key="1">
    <citation type="submission" date="2016-04" db="EMBL/GenBank/DDBJ databases">
        <title>The genome of Intoshia linei affirms orthonectids as highly simplified spiralians.</title>
        <authorList>
            <person name="Mikhailov K.V."/>
            <person name="Slusarev G.S."/>
            <person name="Nikitin M.A."/>
            <person name="Logacheva M.D."/>
            <person name="Penin A."/>
            <person name="Aleoshin V."/>
            <person name="Panchin Y.V."/>
        </authorList>
    </citation>
    <scope>NUCLEOTIDE SEQUENCE [LARGE SCALE GENOMIC DNA]</scope>
    <source>
        <strain evidence="6">Intl2013</strain>
        <tissue evidence="6">Whole animal</tissue>
    </source>
</reference>
<dbReference type="Pfam" id="PF02809">
    <property type="entry name" value="UIM"/>
    <property type="match status" value="2"/>
</dbReference>